<dbReference type="PANTHER" id="PTHR48004">
    <property type="entry name" value="OS01G0149700 PROTEIN"/>
    <property type="match status" value="1"/>
</dbReference>
<gene>
    <name evidence="3" type="ORF">CCMP2556_LOCUS26652</name>
</gene>
<evidence type="ECO:0000313" key="3">
    <source>
        <dbReference type="EMBL" id="CAK9052924.1"/>
    </source>
</evidence>
<dbReference type="InterPro" id="IPR013210">
    <property type="entry name" value="LRR_N_plant-typ"/>
</dbReference>
<feature type="domain" description="Leucine-rich repeat-containing N-terminal plant-type" evidence="2">
    <location>
        <begin position="106"/>
        <end position="146"/>
    </location>
</feature>
<dbReference type="InterPro" id="IPR001611">
    <property type="entry name" value="Leu-rich_rpt"/>
</dbReference>
<sequence>MYCMDITNASKLLEHSWPLVGASSRSMAVWLRCLVCLCMPRLLLAAGGITEDERLLVSDGSWHRNQRKSISIETSCYYTTMEAMPYGCQYARAYFPSYQNEFQRKAEKAALLEFYNLCGGDFWRNRDNWNSESDPCWDYWYGVTCNEHGYVIKLELADNRVRGILPSTLGSLTSLVKIDLSSTEPEYHLHPNDEMNRVEGVIPSLALCFQLEEIEVSGNLILRLPDDLYLNANTLRSLSASRNLLRNLPIYLARFQLLHTLELDNNRIEDAFPTDFGQLRNIRIVHLQYNRLKGSITQDIVPMDKIRVFDVSHNPELGGVIPEQIIVDWAVGADVYAKEQRNGVKEQKGPAELT</sequence>
<keyword evidence="1" id="KW-0732">Signal</keyword>
<dbReference type="Pfam" id="PF08263">
    <property type="entry name" value="LRRNT_2"/>
    <property type="match status" value="1"/>
</dbReference>
<dbReference type="PANTHER" id="PTHR48004:SF59">
    <property type="entry name" value="LEUCINE-RICH REPEAT-CONTAINING N-TERMINAL PLANT-TYPE DOMAIN-CONTAINING PROTEIN"/>
    <property type="match status" value="1"/>
</dbReference>
<proteinExistence type="predicted"/>
<protein>
    <recommendedName>
        <fullName evidence="2">Leucine-rich repeat-containing N-terminal plant-type domain-containing protein</fullName>
    </recommendedName>
</protein>
<reference evidence="3 4" key="1">
    <citation type="submission" date="2024-02" db="EMBL/GenBank/DDBJ databases">
        <authorList>
            <person name="Chen Y."/>
            <person name="Shah S."/>
            <person name="Dougan E. K."/>
            <person name="Thang M."/>
            <person name="Chan C."/>
        </authorList>
    </citation>
    <scope>NUCLEOTIDE SEQUENCE [LARGE SCALE GENOMIC DNA]</scope>
</reference>
<dbReference type="InterPro" id="IPR052941">
    <property type="entry name" value="StomDev_PlantInt_Reg"/>
</dbReference>
<feature type="signal peptide" evidence="1">
    <location>
        <begin position="1"/>
        <end position="45"/>
    </location>
</feature>
<organism evidence="3 4">
    <name type="scientific">Durusdinium trenchii</name>
    <dbReference type="NCBI Taxonomy" id="1381693"/>
    <lineage>
        <taxon>Eukaryota</taxon>
        <taxon>Sar</taxon>
        <taxon>Alveolata</taxon>
        <taxon>Dinophyceae</taxon>
        <taxon>Suessiales</taxon>
        <taxon>Symbiodiniaceae</taxon>
        <taxon>Durusdinium</taxon>
    </lineage>
</organism>
<name>A0ABP0MQB5_9DINO</name>
<feature type="chain" id="PRO_5045635572" description="Leucine-rich repeat-containing N-terminal plant-type domain-containing protein" evidence="1">
    <location>
        <begin position="46"/>
        <end position="354"/>
    </location>
</feature>
<accession>A0ABP0MQB5</accession>
<evidence type="ECO:0000313" key="4">
    <source>
        <dbReference type="Proteomes" id="UP001642484"/>
    </source>
</evidence>
<dbReference type="InterPro" id="IPR032675">
    <property type="entry name" value="LRR_dom_sf"/>
</dbReference>
<keyword evidence="4" id="KW-1185">Reference proteome</keyword>
<dbReference type="Proteomes" id="UP001642484">
    <property type="component" value="Unassembled WGS sequence"/>
</dbReference>
<evidence type="ECO:0000259" key="2">
    <source>
        <dbReference type="Pfam" id="PF08263"/>
    </source>
</evidence>
<comment type="caution">
    <text evidence="3">The sequence shown here is derived from an EMBL/GenBank/DDBJ whole genome shotgun (WGS) entry which is preliminary data.</text>
</comment>
<dbReference type="Gene3D" id="3.80.10.10">
    <property type="entry name" value="Ribonuclease Inhibitor"/>
    <property type="match status" value="1"/>
</dbReference>
<dbReference type="SUPFAM" id="SSF52058">
    <property type="entry name" value="L domain-like"/>
    <property type="match status" value="1"/>
</dbReference>
<dbReference type="EMBL" id="CAXAMN010018746">
    <property type="protein sequence ID" value="CAK9052924.1"/>
    <property type="molecule type" value="Genomic_DNA"/>
</dbReference>
<dbReference type="Pfam" id="PF13855">
    <property type="entry name" value="LRR_8"/>
    <property type="match status" value="1"/>
</dbReference>
<evidence type="ECO:0000256" key="1">
    <source>
        <dbReference type="SAM" id="SignalP"/>
    </source>
</evidence>